<dbReference type="PANTHER" id="PTHR15151">
    <property type="entry name" value="PROTEIN EIGER"/>
    <property type="match status" value="1"/>
</dbReference>
<dbReference type="GeneTree" id="ENSGT00940000178635"/>
<dbReference type="Proteomes" id="UP000314983">
    <property type="component" value="Chromosome 12"/>
</dbReference>
<dbReference type="GO" id="GO:0030890">
    <property type="term" value="P:positive regulation of B cell proliferation"/>
    <property type="evidence" value="ECO:0007669"/>
    <property type="project" value="TreeGrafter"/>
</dbReference>
<evidence type="ECO:0000313" key="8">
    <source>
        <dbReference type="Proteomes" id="UP000314983"/>
    </source>
</evidence>
<reference evidence="7" key="4">
    <citation type="submission" date="2025-08" db="UniProtKB">
        <authorList>
            <consortium name="Ensembl"/>
        </authorList>
    </citation>
    <scope>IDENTIFICATION</scope>
</reference>
<dbReference type="InterPro" id="IPR008983">
    <property type="entry name" value="Tumour_necrosis_fac-like_dom"/>
</dbReference>
<reference evidence="7" key="5">
    <citation type="submission" date="2025-09" db="UniProtKB">
        <authorList>
            <consortium name="Ensembl"/>
        </authorList>
    </citation>
    <scope>IDENTIFICATION</scope>
</reference>
<keyword evidence="2" id="KW-0202">Cytokine</keyword>
<keyword evidence="5" id="KW-0325">Glycoprotein</keyword>
<feature type="signal peptide" evidence="6">
    <location>
        <begin position="1"/>
        <end position="25"/>
    </location>
</feature>
<dbReference type="Gene3D" id="2.60.120.40">
    <property type="match status" value="1"/>
</dbReference>
<evidence type="ECO:0000256" key="3">
    <source>
        <dbReference type="ARBA" id="ARBA00022525"/>
    </source>
</evidence>
<reference evidence="7" key="3">
    <citation type="submission" date="2020-05" db="EMBL/GenBank/DDBJ databases">
        <title>Electrophorus electricus (electric eel) genome, fEleEle1, primary haplotype.</title>
        <authorList>
            <person name="Myers G."/>
            <person name="Meyer A."/>
            <person name="Fedrigo O."/>
            <person name="Formenti G."/>
            <person name="Rhie A."/>
            <person name="Tracey A."/>
            <person name="Sims Y."/>
            <person name="Jarvis E.D."/>
        </authorList>
    </citation>
    <scope>NUCLEOTIDE SEQUENCE [LARGE SCALE GENOMIC DNA]</scope>
</reference>
<keyword evidence="6" id="KW-0732">Signal</keyword>
<protein>
    <recommendedName>
        <fullName evidence="9">TNF family profile domain-containing protein</fullName>
    </recommendedName>
</protein>
<dbReference type="GO" id="GO:0005615">
    <property type="term" value="C:extracellular space"/>
    <property type="evidence" value="ECO:0007669"/>
    <property type="project" value="UniProtKB-KW"/>
</dbReference>
<dbReference type="OMA" id="GHVITHR"/>
<reference evidence="8" key="1">
    <citation type="journal article" date="2014" name="Science">
        <title>Nonhuman genetics. Genomic basis for the convergent evolution of electric organs.</title>
        <authorList>
            <person name="Gallant J.R."/>
            <person name="Traeger L.L."/>
            <person name="Volkening J.D."/>
            <person name="Moffett H."/>
            <person name="Chen P.H."/>
            <person name="Novina C.D."/>
            <person name="Phillips G.N.Jr."/>
            <person name="Anand R."/>
            <person name="Wells G.B."/>
            <person name="Pinch M."/>
            <person name="Guth R."/>
            <person name="Unguez G.A."/>
            <person name="Albert J.S."/>
            <person name="Zakon H.H."/>
            <person name="Samanta M.P."/>
            <person name="Sussman M.R."/>
        </authorList>
    </citation>
    <scope>NUCLEOTIDE SEQUENCE [LARGE SCALE GENOMIC DNA]</scope>
</reference>
<organism evidence="7 8">
    <name type="scientific">Electrophorus electricus</name>
    <name type="common">Electric eel</name>
    <name type="synonym">Gymnotus electricus</name>
    <dbReference type="NCBI Taxonomy" id="8005"/>
    <lineage>
        <taxon>Eukaryota</taxon>
        <taxon>Metazoa</taxon>
        <taxon>Chordata</taxon>
        <taxon>Craniata</taxon>
        <taxon>Vertebrata</taxon>
        <taxon>Euteleostomi</taxon>
        <taxon>Actinopterygii</taxon>
        <taxon>Neopterygii</taxon>
        <taxon>Teleostei</taxon>
        <taxon>Ostariophysi</taxon>
        <taxon>Gymnotiformes</taxon>
        <taxon>Gymnotoidei</taxon>
        <taxon>Gymnotidae</taxon>
        <taxon>Electrophorus</taxon>
    </lineage>
</organism>
<dbReference type="Ensembl" id="ENSEEET00000004094.2">
    <property type="protein sequence ID" value="ENSEEEP00000004034.1"/>
    <property type="gene ID" value="ENSEEEG00000002155.2"/>
</dbReference>
<feature type="chain" id="PRO_5021294326" description="TNF family profile domain-containing protein" evidence="6">
    <location>
        <begin position="26"/>
        <end position="194"/>
    </location>
</feature>
<dbReference type="GO" id="GO:0005125">
    <property type="term" value="F:cytokine activity"/>
    <property type="evidence" value="ECO:0007669"/>
    <property type="project" value="UniProtKB-KW"/>
</dbReference>
<evidence type="ECO:0000256" key="6">
    <source>
        <dbReference type="SAM" id="SignalP"/>
    </source>
</evidence>
<keyword evidence="8" id="KW-1185">Reference proteome</keyword>
<proteinExistence type="predicted"/>
<comment type="subcellular location">
    <subcellularLocation>
        <location evidence="1">Secreted</location>
    </subcellularLocation>
</comment>
<dbReference type="STRING" id="8005.ENSEEEP00000004034"/>
<sequence length="194" mass="22142">MFHIRPFGNHFNLLFSVILLSLCLSFLLIQDFAQLQPSNILDDDILMSNMWEVCQFTSQFDLLWVLDSLAFFDKGNVTVIPWAITVQQGPAFAIFNNHITVQQDVRFYCIFLFVFQTEIMGHVITHRTLGAEGKGQSVTLLHCLQEMPEDNAANTCYTGKLDCQDELELLVPDRSKVETAMHTESTFFGVIQLL</sequence>
<evidence type="ECO:0000256" key="4">
    <source>
        <dbReference type="ARBA" id="ARBA00023157"/>
    </source>
</evidence>
<dbReference type="SUPFAM" id="SSF49842">
    <property type="entry name" value="TNF-like"/>
    <property type="match status" value="1"/>
</dbReference>
<dbReference type="PANTHER" id="PTHR15151:SF24">
    <property type="entry name" value="A PROLIFERATION-INDUCING LIGAND-LIKE PROTEIN-RELATED"/>
    <property type="match status" value="1"/>
</dbReference>
<keyword evidence="4" id="KW-1015">Disulfide bond</keyword>
<reference evidence="8" key="2">
    <citation type="journal article" date="2017" name="Sci. Adv.">
        <title>A tail of two voltages: Proteomic comparison of the three electric organs of the electric eel.</title>
        <authorList>
            <person name="Traeger L.L."/>
            <person name="Sabat G."/>
            <person name="Barrett-Wilt G.A."/>
            <person name="Wells G.B."/>
            <person name="Sussman M.R."/>
        </authorList>
    </citation>
    <scope>NUCLEOTIDE SEQUENCE [LARGE SCALE GENOMIC DNA]</scope>
</reference>
<keyword evidence="3" id="KW-0964">Secreted</keyword>
<evidence type="ECO:0000313" key="7">
    <source>
        <dbReference type="Ensembl" id="ENSEEEP00000004034.1"/>
    </source>
</evidence>
<name>A0A4W4DXI1_ELEEL</name>
<evidence type="ECO:0000256" key="2">
    <source>
        <dbReference type="ARBA" id="ARBA00022514"/>
    </source>
</evidence>
<dbReference type="InterPro" id="IPR051748">
    <property type="entry name" value="TNF_Ligand_Superfamily"/>
</dbReference>
<evidence type="ECO:0000256" key="1">
    <source>
        <dbReference type="ARBA" id="ARBA00004613"/>
    </source>
</evidence>
<evidence type="ECO:0008006" key="9">
    <source>
        <dbReference type="Google" id="ProtNLM"/>
    </source>
</evidence>
<evidence type="ECO:0000256" key="5">
    <source>
        <dbReference type="ARBA" id="ARBA00023180"/>
    </source>
</evidence>
<dbReference type="AlphaFoldDB" id="A0A4W4DXI1"/>
<accession>A0A4W4DXI1</accession>